<gene>
    <name evidence="2" type="ORF">O181_098475</name>
</gene>
<name>A0A9Q3JBN6_9BASI</name>
<evidence type="ECO:0000256" key="1">
    <source>
        <dbReference type="SAM" id="MobiDB-lite"/>
    </source>
</evidence>
<evidence type="ECO:0000313" key="3">
    <source>
        <dbReference type="Proteomes" id="UP000765509"/>
    </source>
</evidence>
<organism evidence="2 3">
    <name type="scientific">Austropuccinia psidii MF-1</name>
    <dbReference type="NCBI Taxonomy" id="1389203"/>
    <lineage>
        <taxon>Eukaryota</taxon>
        <taxon>Fungi</taxon>
        <taxon>Dikarya</taxon>
        <taxon>Basidiomycota</taxon>
        <taxon>Pucciniomycotina</taxon>
        <taxon>Pucciniomycetes</taxon>
        <taxon>Pucciniales</taxon>
        <taxon>Sphaerophragmiaceae</taxon>
        <taxon>Austropuccinia</taxon>
    </lineage>
</organism>
<keyword evidence="3" id="KW-1185">Reference proteome</keyword>
<dbReference type="EMBL" id="AVOT02067116">
    <property type="protein sequence ID" value="MBW0558760.1"/>
    <property type="molecule type" value="Genomic_DNA"/>
</dbReference>
<reference evidence="2" key="1">
    <citation type="submission" date="2021-03" db="EMBL/GenBank/DDBJ databases">
        <title>Draft genome sequence of rust myrtle Austropuccinia psidii MF-1, a brazilian biotype.</title>
        <authorList>
            <person name="Quecine M.C."/>
            <person name="Pachon D.M.R."/>
            <person name="Bonatelli M.L."/>
            <person name="Correr F.H."/>
            <person name="Franceschini L.M."/>
            <person name="Leite T.F."/>
            <person name="Margarido G.R.A."/>
            <person name="Almeida C.A."/>
            <person name="Ferrarezi J.A."/>
            <person name="Labate C.A."/>
        </authorList>
    </citation>
    <scope>NUCLEOTIDE SEQUENCE</scope>
    <source>
        <strain evidence="2">MF-1</strain>
    </source>
</reference>
<evidence type="ECO:0000313" key="2">
    <source>
        <dbReference type="EMBL" id="MBW0558760.1"/>
    </source>
</evidence>
<accession>A0A9Q3JBN6</accession>
<protein>
    <submittedName>
        <fullName evidence="2">Uncharacterized protein</fullName>
    </submittedName>
</protein>
<feature type="compositionally biased region" description="Low complexity" evidence="1">
    <location>
        <begin position="37"/>
        <end position="54"/>
    </location>
</feature>
<dbReference type="Proteomes" id="UP000765509">
    <property type="component" value="Unassembled WGS sequence"/>
</dbReference>
<feature type="compositionally biased region" description="Polar residues" evidence="1">
    <location>
        <begin position="1"/>
        <end position="27"/>
    </location>
</feature>
<sequence>MTTPIQQRRIQSPSLSPVQASTTNNEVIRSPQPPQLPIRSPTRPSTLSSTSASIQPPLASTFRDPMSPEPESIFETRCCWNITGNFIDQKKVNKKMVTSLFSEVDSLTEYFVDKAIKSAIPGEPTISWAKEEVAYEDAVVVKFREALKKF</sequence>
<feature type="region of interest" description="Disordered" evidence="1">
    <location>
        <begin position="1"/>
        <end position="70"/>
    </location>
</feature>
<comment type="caution">
    <text evidence="2">The sequence shown here is derived from an EMBL/GenBank/DDBJ whole genome shotgun (WGS) entry which is preliminary data.</text>
</comment>
<dbReference type="AlphaFoldDB" id="A0A9Q3JBN6"/>
<proteinExistence type="predicted"/>